<evidence type="ECO:0000313" key="3">
    <source>
        <dbReference type="EMBL" id="KYK60210.1"/>
    </source>
</evidence>
<reference evidence="3 4" key="1">
    <citation type="journal article" date="2016" name="Sci. Rep.">
        <title>Insights into Adaptations to a Near-Obligate Nematode Endoparasitic Lifestyle from the Finished Genome of Drechmeria coniospora.</title>
        <authorList>
            <person name="Zhang L."/>
            <person name="Zhou Z."/>
            <person name="Guo Q."/>
            <person name="Fokkens L."/>
            <person name="Miskei M."/>
            <person name="Pocsi I."/>
            <person name="Zhang W."/>
            <person name="Chen M."/>
            <person name="Wang L."/>
            <person name="Sun Y."/>
            <person name="Donzelli B.G."/>
            <person name="Gibson D.M."/>
            <person name="Nelson D.R."/>
            <person name="Luo J.G."/>
            <person name="Rep M."/>
            <person name="Liu H."/>
            <person name="Yang S."/>
            <person name="Wang J."/>
            <person name="Krasnoff S.B."/>
            <person name="Xu Y."/>
            <person name="Molnar I."/>
            <person name="Lin M."/>
        </authorList>
    </citation>
    <scope>NUCLEOTIDE SEQUENCE [LARGE SCALE GENOMIC DNA]</scope>
    <source>
        <strain evidence="3 4">ARSEF 6962</strain>
    </source>
</reference>
<comment type="caution">
    <text evidence="3">The sequence shown here is derived from an EMBL/GenBank/DDBJ whole genome shotgun (WGS) entry which is preliminary data.</text>
</comment>
<gene>
    <name evidence="3" type="ORF">DCS_01346</name>
</gene>
<feature type="compositionally biased region" description="Basic and acidic residues" evidence="1">
    <location>
        <begin position="160"/>
        <end position="178"/>
    </location>
</feature>
<dbReference type="AlphaFoldDB" id="A0A151GT12"/>
<dbReference type="InterPro" id="IPR004827">
    <property type="entry name" value="bZIP"/>
</dbReference>
<feature type="compositionally biased region" description="Polar residues" evidence="1">
    <location>
        <begin position="180"/>
        <end position="192"/>
    </location>
</feature>
<dbReference type="InParanoid" id="A0A151GT12"/>
<organism evidence="3 4">
    <name type="scientific">Drechmeria coniospora</name>
    <name type="common">Nematophagous fungus</name>
    <name type="synonym">Meria coniospora</name>
    <dbReference type="NCBI Taxonomy" id="98403"/>
    <lineage>
        <taxon>Eukaryota</taxon>
        <taxon>Fungi</taxon>
        <taxon>Dikarya</taxon>
        <taxon>Ascomycota</taxon>
        <taxon>Pezizomycotina</taxon>
        <taxon>Sordariomycetes</taxon>
        <taxon>Hypocreomycetidae</taxon>
        <taxon>Hypocreales</taxon>
        <taxon>Ophiocordycipitaceae</taxon>
        <taxon>Drechmeria</taxon>
    </lineage>
</organism>
<evidence type="ECO:0000313" key="4">
    <source>
        <dbReference type="Proteomes" id="UP000076580"/>
    </source>
</evidence>
<proteinExistence type="predicted"/>
<feature type="region of interest" description="Disordered" evidence="1">
    <location>
        <begin position="1"/>
        <end position="283"/>
    </location>
</feature>
<dbReference type="EMBL" id="LAYC01000001">
    <property type="protein sequence ID" value="KYK60210.1"/>
    <property type="molecule type" value="Genomic_DNA"/>
</dbReference>
<dbReference type="PROSITE" id="PS00036">
    <property type="entry name" value="BZIP_BASIC"/>
    <property type="match status" value="1"/>
</dbReference>
<dbReference type="CDD" id="cd14705">
    <property type="entry name" value="bZIP_Zip1"/>
    <property type="match status" value="1"/>
</dbReference>
<evidence type="ECO:0000256" key="1">
    <source>
        <dbReference type="SAM" id="MobiDB-lite"/>
    </source>
</evidence>
<dbReference type="RefSeq" id="XP_040659562.1">
    <property type="nucleotide sequence ID" value="XM_040798679.1"/>
</dbReference>
<name>A0A151GT12_DRECN</name>
<dbReference type="GeneID" id="63713989"/>
<feature type="compositionally biased region" description="Low complexity" evidence="1">
    <location>
        <begin position="219"/>
        <end position="228"/>
    </location>
</feature>
<feature type="compositionally biased region" description="Low complexity" evidence="1">
    <location>
        <begin position="388"/>
        <end position="403"/>
    </location>
</feature>
<feature type="region of interest" description="Disordered" evidence="1">
    <location>
        <begin position="436"/>
        <end position="471"/>
    </location>
</feature>
<sequence>MAPRDGEPLSSMSISPSIVTPSSVPATSTSMPSFSDHTGLGSHPSTSAGIPAPPARPRLSGRISPPVSYPLPQFSETDKTKSPKLPRSLSFSHASSFRGVETRRQSYVASVSPAKRPYETAAPDVHRYLPRLQHNPNPGMHPPPNHGLNRPDSTHPSSHSTDRMHYPRSLLEPRDGQGQDRPQSLYSHSTPQGAPGSQPVSAYRGLESGTFWSEDSRRSGMSRAASSAEGQQAYMTLPGSDMTIPVQVDYSQASKKADEKRQRNAKASTRHRRKKKTMQEENMRQLEDLRDERHQLACELEDTRRQRDFYRDERNRLREVVVRTPGIHHHAVGPPTPSIRVVEERSAGAGSQVPRPRLGTEYSSDQSSAGRPARRRRIEDETTKYSATGLGPPLGETPGGSSPVPALGHTYGTVSAASLTAGERLPPLRAMEGQVAAQGLGTAHDEQEAKSGPWRTGQNRQFETGWAREPK</sequence>
<feature type="domain" description="BZIP" evidence="2">
    <location>
        <begin position="254"/>
        <end position="317"/>
    </location>
</feature>
<dbReference type="STRING" id="98403.A0A151GT12"/>
<evidence type="ECO:0000259" key="2">
    <source>
        <dbReference type="PROSITE" id="PS50217"/>
    </source>
</evidence>
<feature type="compositionally biased region" description="Low complexity" evidence="1">
    <location>
        <begin position="10"/>
        <end position="33"/>
    </location>
</feature>
<dbReference type="Proteomes" id="UP000076580">
    <property type="component" value="Chromosome 01"/>
</dbReference>
<protein>
    <recommendedName>
        <fullName evidence="2">BZIP domain-containing protein</fullName>
    </recommendedName>
</protein>
<dbReference type="PROSITE" id="PS50217">
    <property type="entry name" value="BZIP"/>
    <property type="match status" value="1"/>
</dbReference>
<feature type="region of interest" description="Disordered" evidence="1">
    <location>
        <begin position="326"/>
        <end position="410"/>
    </location>
</feature>
<accession>A0A151GT12</accession>
<keyword evidence="4" id="KW-1185">Reference proteome</keyword>
<dbReference type="GO" id="GO:0003700">
    <property type="term" value="F:DNA-binding transcription factor activity"/>
    <property type="evidence" value="ECO:0007669"/>
    <property type="project" value="InterPro"/>
</dbReference>